<dbReference type="STRING" id="364200.SAMN04488515_0778"/>
<dbReference type="InterPro" id="IPR035965">
    <property type="entry name" value="PAS-like_dom_sf"/>
</dbReference>
<dbReference type="SMART" id="SM00091">
    <property type="entry name" value="PAS"/>
    <property type="match status" value="1"/>
</dbReference>
<keyword evidence="4" id="KW-0808">Transferase</keyword>
<dbReference type="GO" id="GO:0005524">
    <property type="term" value="F:ATP binding"/>
    <property type="evidence" value="ECO:0007669"/>
    <property type="project" value="UniProtKB-KW"/>
</dbReference>
<feature type="domain" description="PAS" evidence="8">
    <location>
        <begin position="3"/>
        <end position="71"/>
    </location>
</feature>
<keyword evidence="11" id="KW-1185">Reference proteome</keyword>
<evidence type="ECO:0000313" key="10">
    <source>
        <dbReference type="EMBL" id="SEW04111.1"/>
    </source>
</evidence>
<dbReference type="EMBL" id="FOIZ01000001">
    <property type="protein sequence ID" value="SEW04111.1"/>
    <property type="molecule type" value="Genomic_DNA"/>
</dbReference>
<evidence type="ECO:0000256" key="4">
    <source>
        <dbReference type="ARBA" id="ARBA00022679"/>
    </source>
</evidence>
<keyword evidence="5" id="KW-0547">Nucleotide-binding</keyword>
<dbReference type="InterPro" id="IPR036890">
    <property type="entry name" value="HATPase_C_sf"/>
</dbReference>
<name>A0A1I0NRL2_9RHOB</name>
<dbReference type="Gene3D" id="3.30.450.20">
    <property type="entry name" value="PAS domain"/>
    <property type="match status" value="1"/>
</dbReference>
<dbReference type="PANTHER" id="PTHR41523">
    <property type="entry name" value="TWO-COMPONENT SYSTEM SENSOR PROTEIN"/>
    <property type="match status" value="1"/>
</dbReference>
<dbReference type="Gene3D" id="3.30.565.10">
    <property type="entry name" value="Histidine kinase-like ATPase, C-terminal domain"/>
    <property type="match status" value="1"/>
</dbReference>
<dbReference type="Proteomes" id="UP000199167">
    <property type="component" value="Unassembled WGS sequence"/>
</dbReference>
<reference evidence="10 11" key="1">
    <citation type="submission" date="2016-10" db="EMBL/GenBank/DDBJ databases">
        <authorList>
            <person name="de Groot N.N."/>
        </authorList>
    </citation>
    <scope>NUCLEOTIDE SEQUENCE [LARGE SCALE GENOMIC DNA]</scope>
    <source>
        <strain evidence="10 11">DSM 17925</strain>
    </source>
</reference>
<evidence type="ECO:0000259" key="8">
    <source>
        <dbReference type="SMART" id="SM00091"/>
    </source>
</evidence>
<dbReference type="EC" id="2.7.13.3" evidence="2"/>
<evidence type="ECO:0000256" key="3">
    <source>
        <dbReference type="ARBA" id="ARBA00022553"/>
    </source>
</evidence>
<evidence type="ECO:0000256" key="7">
    <source>
        <dbReference type="ARBA" id="ARBA00022840"/>
    </source>
</evidence>
<dbReference type="CDD" id="cd00130">
    <property type="entry name" value="PAS"/>
    <property type="match status" value="1"/>
</dbReference>
<gene>
    <name evidence="10" type="ORF">SAMN04488515_0778</name>
</gene>
<evidence type="ECO:0000256" key="5">
    <source>
        <dbReference type="ARBA" id="ARBA00022741"/>
    </source>
</evidence>
<evidence type="ECO:0000313" key="11">
    <source>
        <dbReference type="Proteomes" id="UP000199167"/>
    </source>
</evidence>
<accession>A0A1I0NRL2</accession>
<comment type="catalytic activity">
    <reaction evidence="1">
        <text>ATP + protein L-histidine = ADP + protein N-phospho-L-histidine.</text>
        <dbReference type="EC" id="2.7.13.3"/>
    </reaction>
</comment>
<evidence type="ECO:0000259" key="9">
    <source>
        <dbReference type="SMART" id="SM00911"/>
    </source>
</evidence>
<keyword evidence="6" id="KW-0418">Kinase</keyword>
<evidence type="ECO:0000256" key="6">
    <source>
        <dbReference type="ARBA" id="ARBA00022777"/>
    </source>
</evidence>
<dbReference type="InterPro" id="IPR011102">
    <property type="entry name" value="Sig_transdc_His_kinase_HWE"/>
</dbReference>
<feature type="domain" description="Signal transduction histidine kinase HWE region" evidence="9">
    <location>
        <begin position="135"/>
        <end position="217"/>
    </location>
</feature>
<dbReference type="NCBIfam" id="TIGR00229">
    <property type="entry name" value="sensory_box"/>
    <property type="match status" value="1"/>
</dbReference>
<dbReference type="RefSeq" id="WP_165611779.1">
    <property type="nucleotide sequence ID" value="NZ_FOIZ01000001.1"/>
</dbReference>
<proteinExistence type="predicted"/>
<evidence type="ECO:0000256" key="2">
    <source>
        <dbReference type="ARBA" id="ARBA00012438"/>
    </source>
</evidence>
<keyword evidence="7" id="KW-0067">ATP-binding</keyword>
<dbReference type="SUPFAM" id="SSF55785">
    <property type="entry name" value="PYP-like sensor domain (PAS domain)"/>
    <property type="match status" value="1"/>
</dbReference>
<protein>
    <recommendedName>
        <fullName evidence="2">histidine kinase</fullName>
        <ecNumber evidence="2">2.7.13.3</ecNumber>
    </recommendedName>
</protein>
<organism evidence="10 11">
    <name type="scientific">Cognatiyoonia koreensis</name>
    <dbReference type="NCBI Taxonomy" id="364200"/>
    <lineage>
        <taxon>Bacteria</taxon>
        <taxon>Pseudomonadati</taxon>
        <taxon>Pseudomonadota</taxon>
        <taxon>Alphaproteobacteria</taxon>
        <taxon>Rhodobacterales</taxon>
        <taxon>Paracoccaceae</taxon>
        <taxon>Cognatiyoonia</taxon>
    </lineage>
</organism>
<dbReference type="Pfam" id="PF00989">
    <property type="entry name" value="PAS"/>
    <property type="match status" value="1"/>
</dbReference>
<dbReference type="GO" id="GO:0006355">
    <property type="term" value="P:regulation of DNA-templated transcription"/>
    <property type="evidence" value="ECO:0007669"/>
    <property type="project" value="InterPro"/>
</dbReference>
<dbReference type="PANTHER" id="PTHR41523:SF7">
    <property type="entry name" value="HISTIDINE KINASE"/>
    <property type="match status" value="1"/>
</dbReference>
<sequence>MPLDYKAVFVQSPAPCMILNRQLGFVAANPAYLAMVGKSEEDLIGNQVFEVFPENSDRIEHMLTVFEETFAGKPITFTEMPFRINVDGKMKQYWWTARHAVLTGKNSDEKYLIQYSENVSEAVKARQMRNAQMGELQHRVGNIFSIVSAIARQTGRASDNIAQFLSTFEARIGALVRVNRQLTGVSAPDETIASVIEQQMVVHSDEARNRMKIDGPDYPLSMLQSQAISMAIHELATNSLKYGVISQNKGEISLHWENLPNGGCRLEWQEVGIVVKQQAENSGYGTLLLTSIIPSQLGGTAAFEFGDEFFRYRLEID</sequence>
<dbReference type="AlphaFoldDB" id="A0A1I0NRL2"/>
<dbReference type="InterPro" id="IPR013767">
    <property type="entry name" value="PAS_fold"/>
</dbReference>
<evidence type="ECO:0000256" key="1">
    <source>
        <dbReference type="ARBA" id="ARBA00000085"/>
    </source>
</evidence>
<dbReference type="InterPro" id="IPR000014">
    <property type="entry name" value="PAS"/>
</dbReference>
<dbReference type="SMART" id="SM00911">
    <property type="entry name" value="HWE_HK"/>
    <property type="match status" value="1"/>
</dbReference>
<keyword evidence="3" id="KW-0597">Phosphoprotein</keyword>
<dbReference type="GO" id="GO:0004673">
    <property type="term" value="F:protein histidine kinase activity"/>
    <property type="evidence" value="ECO:0007669"/>
    <property type="project" value="UniProtKB-EC"/>
</dbReference>
<dbReference type="Pfam" id="PF07536">
    <property type="entry name" value="HWE_HK"/>
    <property type="match status" value="1"/>
</dbReference>